<gene>
    <name evidence="1" type="ORF">VI33_04175</name>
</gene>
<name>A0A0H4JBQ2_9PROT</name>
<sequence>MKKLSDQHVKKHIASMAAEIIIEEGVSDYLYAKRKAAKYLNYTSYQTLPSNNEIDEAIREHQATFPTNNAEDFIFYKEIAIKIMDELEPFNPLITGTLQEGRVTNNQKILINLFADNFKEIEYFLLSNNYQFKTKDPKRLDNFLIKYILFYENIETELTVFDILEPRHREKHKSMIKGRGIKIDDFKKVESMRIVS</sequence>
<evidence type="ECO:0000313" key="1">
    <source>
        <dbReference type="EMBL" id="AKO65917.1"/>
    </source>
</evidence>
<dbReference type="OrthoDB" id="9157371at2"/>
<protein>
    <submittedName>
        <fullName evidence="1">Uncharacterized protein</fullName>
    </submittedName>
</protein>
<reference evidence="1 2" key="1">
    <citation type="submission" date="2015-03" db="EMBL/GenBank/DDBJ databases">
        <title>Comparative analysis of the OM43 clade including a novel species from Red Sea uncovers genomic and metabolic diversity among marine methylotrophs.</title>
        <authorList>
            <person name="Jimenez-Infante F."/>
            <person name="Ngugi D.K."/>
            <person name="Vinu M."/>
            <person name="Alam I."/>
            <person name="Kamau A."/>
            <person name="Blom J."/>
            <person name="Bajic V.B."/>
            <person name="Stingl U."/>
        </authorList>
    </citation>
    <scope>NUCLEOTIDE SEQUENCE [LARGE SCALE GENOMIC DNA]</scope>
    <source>
        <strain evidence="1 2">MBRSH7</strain>
    </source>
</reference>
<keyword evidence="2" id="KW-1185">Reference proteome</keyword>
<dbReference type="AlphaFoldDB" id="A0A0H4JBQ2"/>
<dbReference type="Proteomes" id="UP000066549">
    <property type="component" value="Chromosome"/>
</dbReference>
<evidence type="ECO:0000313" key="2">
    <source>
        <dbReference type="Proteomes" id="UP000066549"/>
    </source>
</evidence>
<proteinExistence type="predicted"/>
<accession>A0A0H4JBQ2</accession>
<organism evidence="1 2">
    <name type="scientific">Methylophilales bacterium MBRS-H7</name>
    <dbReference type="NCBI Taxonomy" id="1623450"/>
    <lineage>
        <taxon>Bacteria</taxon>
        <taxon>Pseudomonadati</taxon>
        <taxon>Pseudomonadota</taxon>
        <taxon>Betaproteobacteria</taxon>
        <taxon>Nitrosomonadales</taxon>
        <taxon>OM43 clade</taxon>
    </lineage>
</organism>
<dbReference type="EMBL" id="CP011002">
    <property type="protein sequence ID" value="AKO65917.1"/>
    <property type="molecule type" value="Genomic_DNA"/>
</dbReference>